<evidence type="ECO:0000256" key="1">
    <source>
        <dbReference type="SAM" id="MobiDB-lite"/>
    </source>
</evidence>
<dbReference type="Proteomes" id="UP000193498">
    <property type="component" value="Unassembled WGS sequence"/>
</dbReference>
<keyword evidence="3" id="KW-1185">Reference proteome</keyword>
<comment type="caution">
    <text evidence="2">The sequence shown here is derived from an EMBL/GenBank/DDBJ whole genome shotgun (WGS) entry which is preliminary data.</text>
</comment>
<sequence length="185" mass="20688">MDTQNHPLDQVSVDRSVHYKPTSTFDCIAREDIEPEPSIKSPIARARLGSVLRTSEDSTTGWPNASELPSLFPTRTDSSQYPPPYVIGAGENRHSYEVLDQERRPTEYEIIALPKHTPIVAFCPNCQASVSVHAKEKTGFARKLTLIVRKLFRSRKTPSSCGPVNFSSVRYLCNSCNQDIHLSLS</sequence>
<name>A0A1Y1YSJ8_9FUNG</name>
<gene>
    <name evidence="2" type="ORF">K493DRAFT_298579</name>
</gene>
<evidence type="ECO:0000313" key="3">
    <source>
        <dbReference type="Proteomes" id="UP000193498"/>
    </source>
</evidence>
<evidence type="ECO:0000313" key="2">
    <source>
        <dbReference type="EMBL" id="ORY01000.1"/>
    </source>
</evidence>
<feature type="region of interest" description="Disordered" evidence="1">
    <location>
        <begin position="54"/>
        <end position="75"/>
    </location>
</feature>
<reference evidence="2 3" key="1">
    <citation type="submission" date="2016-07" db="EMBL/GenBank/DDBJ databases">
        <title>Pervasive Adenine N6-methylation of Active Genes in Fungi.</title>
        <authorList>
            <consortium name="DOE Joint Genome Institute"/>
            <person name="Mondo S.J."/>
            <person name="Dannebaum R.O."/>
            <person name="Kuo R.C."/>
            <person name="Labutti K."/>
            <person name="Haridas S."/>
            <person name="Kuo A."/>
            <person name="Salamov A."/>
            <person name="Ahrendt S.R."/>
            <person name="Lipzen A."/>
            <person name="Sullivan W."/>
            <person name="Andreopoulos W.B."/>
            <person name="Clum A."/>
            <person name="Lindquist E."/>
            <person name="Daum C."/>
            <person name="Ramamoorthy G.K."/>
            <person name="Gryganskyi A."/>
            <person name="Culley D."/>
            <person name="Magnuson J.K."/>
            <person name="James T.Y."/>
            <person name="O'Malley M.A."/>
            <person name="Stajich J.E."/>
            <person name="Spatafora J.W."/>
            <person name="Visel A."/>
            <person name="Grigoriev I.V."/>
        </authorList>
    </citation>
    <scope>NUCLEOTIDE SEQUENCE [LARGE SCALE GENOMIC DNA]</scope>
    <source>
        <strain evidence="2 3">CBS 931.73</strain>
    </source>
</reference>
<organism evidence="2 3">
    <name type="scientific">Basidiobolus meristosporus CBS 931.73</name>
    <dbReference type="NCBI Taxonomy" id="1314790"/>
    <lineage>
        <taxon>Eukaryota</taxon>
        <taxon>Fungi</taxon>
        <taxon>Fungi incertae sedis</taxon>
        <taxon>Zoopagomycota</taxon>
        <taxon>Entomophthoromycotina</taxon>
        <taxon>Basidiobolomycetes</taxon>
        <taxon>Basidiobolales</taxon>
        <taxon>Basidiobolaceae</taxon>
        <taxon>Basidiobolus</taxon>
    </lineage>
</organism>
<protein>
    <submittedName>
        <fullName evidence="2">Uncharacterized protein</fullName>
    </submittedName>
</protein>
<proteinExistence type="predicted"/>
<dbReference type="InParanoid" id="A0A1Y1YSJ8"/>
<dbReference type="EMBL" id="MCFE01000075">
    <property type="protein sequence ID" value="ORY01000.1"/>
    <property type="molecule type" value="Genomic_DNA"/>
</dbReference>
<dbReference type="AlphaFoldDB" id="A0A1Y1YSJ8"/>
<accession>A0A1Y1YSJ8</accession>